<keyword evidence="2" id="KW-1185">Reference proteome</keyword>
<name>A0A397JRF4_9GLOM</name>
<dbReference type="AlphaFoldDB" id="A0A397JRF4"/>
<comment type="caution">
    <text evidence="1">The sequence shown here is derived from an EMBL/GenBank/DDBJ whole genome shotgun (WGS) entry which is preliminary data.</text>
</comment>
<dbReference type="Proteomes" id="UP000266861">
    <property type="component" value="Unassembled WGS sequence"/>
</dbReference>
<evidence type="ECO:0000313" key="1">
    <source>
        <dbReference type="EMBL" id="RHZ89972.1"/>
    </source>
</evidence>
<gene>
    <name evidence="1" type="ORF">Glove_9g111</name>
</gene>
<dbReference type="STRING" id="1348612.A0A397JRF4"/>
<accession>A0A397JRF4</accession>
<protein>
    <submittedName>
        <fullName evidence="1">Uncharacterized protein</fullName>
    </submittedName>
</protein>
<dbReference type="EMBL" id="PQFF01000007">
    <property type="protein sequence ID" value="RHZ89972.1"/>
    <property type="molecule type" value="Genomic_DNA"/>
</dbReference>
<dbReference type="OrthoDB" id="2406733at2759"/>
<proteinExistence type="predicted"/>
<evidence type="ECO:0000313" key="2">
    <source>
        <dbReference type="Proteomes" id="UP000266861"/>
    </source>
</evidence>
<sequence length="131" mass="15525">MPPFSTITIISHAREFSNYFFVNNDKLMCYFCDHSINFQIKNTIIAYISSKTHIYNKKEKENQQIKKRQLTIQTLINTSEVKKIIINNLVKTFIMADIPLEKVDKFQNQEQGHSIYLRNILVENRSVLQRL</sequence>
<reference evidence="1 2" key="1">
    <citation type="submission" date="2018-08" db="EMBL/GenBank/DDBJ databases">
        <title>Genome and evolution of the arbuscular mycorrhizal fungus Diversispora epigaea (formerly Glomus versiforme) and its bacterial endosymbionts.</title>
        <authorList>
            <person name="Sun X."/>
            <person name="Fei Z."/>
            <person name="Harrison M."/>
        </authorList>
    </citation>
    <scope>NUCLEOTIDE SEQUENCE [LARGE SCALE GENOMIC DNA]</scope>
    <source>
        <strain evidence="1 2">IT104</strain>
    </source>
</reference>
<organism evidence="1 2">
    <name type="scientific">Diversispora epigaea</name>
    <dbReference type="NCBI Taxonomy" id="1348612"/>
    <lineage>
        <taxon>Eukaryota</taxon>
        <taxon>Fungi</taxon>
        <taxon>Fungi incertae sedis</taxon>
        <taxon>Mucoromycota</taxon>
        <taxon>Glomeromycotina</taxon>
        <taxon>Glomeromycetes</taxon>
        <taxon>Diversisporales</taxon>
        <taxon>Diversisporaceae</taxon>
        <taxon>Diversispora</taxon>
    </lineage>
</organism>